<dbReference type="EMBL" id="KE625229">
    <property type="protein sequence ID" value="EXC51575.1"/>
    <property type="molecule type" value="Genomic_DNA"/>
</dbReference>
<name>W9SEQ4_9ROSA</name>
<organism evidence="1 2">
    <name type="scientific">Morus notabilis</name>
    <dbReference type="NCBI Taxonomy" id="981085"/>
    <lineage>
        <taxon>Eukaryota</taxon>
        <taxon>Viridiplantae</taxon>
        <taxon>Streptophyta</taxon>
        <taxon>Embryophyta</taxon>
        <taxon>Tracheophyta</taxon>
        <taxon>Spermatophyta</taxon>
        <taxon>Magnoliopsida</taxon>
        <taxon>eudicotyledons</taxon>
        <taxon>Gunneridae</taxon>
        <taxon>Pentapetalae</taxon>
        <taxon>rosids</taxon>
        <taxon>fabids</taxon>
        <taxon>Rosales</taxon>
        <taxon>Moraceae</taxon>
        <taxon>Moreae</taxon>
        <taxon>Morus</taxon>
    </lineage>
</organism>
<evidence type="ECO:0000313" key="2">
    <source>
        <dbReference type="Proteomes" id="UP000030645"/>
    </source>
</evidence>
<proteinExistence type="predicted"/>
<gene>
    <name evidence="1" type="ORF">L484_000502</name>
</gene>
<dbReference type="Proteomes" id="UP000030645">
    <property type="component" value="Unassembled WGS sequence"/>
</dbReference>
<evidence type="ECO:0000313" key="1">
    <source>
        <dbReference type="EMBL" id="EXC51575.1"/>
    </source>
</evidence>
<accession>W9SEQ4</accession>
<reference evidence="2" key="1">
    <citation type="submission" date="2013-01" db="EMBL/GenBank/DDBJ databases">
        <title>Draft Genome Sequence of a Mulberry Tree, Morus notabilis C.K. Schneid.</title>
        <authorList>
            <person name="He N."/>
            <person name="Zhao S."/>
        </authorList>
    </citation>
    <scope>NUCLEOTIDE SEQUENCE</scope>
</reference>
<protein>
    <submittedName>
        <fullName evidence="1">Uncharacterized protein</fullName>
    </submittedName>
</protein>
<dbReference type="AlphaFoldDB" id="W9SEQ4"/>
<keyword evidence="2" id="KW-1185">Reference proteome</keyword>
<sequence>MKSGSITMPLFGWLIENDLFVYRFLLFTMVFYLHHLEGHNQDIDSSILPIAASTQKKSKDAIKWINAVKLIDKGSRDGSKKENKSRDAVKFINEGSLDGSRKRLKKCTSEIEELKQFTFGPQQFIKDIVKKEISKLMMDFVEALKSDQGGVQQEGGSGGGGNCKLLGWIGKLTWYQSGRS</sequence>